<keyword evidence="4" id="KW-0472">Membrane</keyword>
<dbReference type="InterPro" id="IPR050307">
    <property type="entry name" value="Sterol_Desaturase_Related"/>
</dbReference>
<evidence type="ECO:0000256" key="2">
    <source>
        <dbReference type="ARBA" id="ARBA00022692"/>
    </source>
</evidence>
<dbReference type="RefSeq" id="WP_093270651.1">
    <property type="nucleotide sequence ID" value="NZ_FNDD01000005.1"/>
</dbReference>
<evidence type="ECO:0000256" key="3">
    <source>
        <dbReference type="ARBA" id="ARBA00022989"/>
    </source>
</evidence>
<dbReference type="Proteomes" id="UP000198854">
    <property type="component" value="Unassembled WGS sequence"/>
</dbReference>
<dbReference type="GO" id="GO:0008610">
    <property type="term" value="P:lipid biosynthetic process"/>
    <property type="evidence" value="ECO:0007669"/>
    <property type="project" value="InterPro"/>
</dbReference>
<protein>
    <submittedName>
        <fullName evidence="6">Sterol desaturase/sphingolipid hydroxylase, fatty acid hydroxylase superfamily</fullName>
    </submittedName>
</protein>
<gene>
    <name evidence="6" type="ORF">SAMN04488136_10525</name>
</gene>
<evidence type="ECO:0000256" key="4">
    <source>
        <dbReference type="ARBA" id="ARBA00023136"/>
    </source>
</evidence>
<keyword evidence="2" id="KW-0812">Transmembrane</keyword>
<comment type="subcellular location">
    <subcellularLocation>
        <location evidence="1">Membrane</location>
    </subcellularLocation>
</comment>
<evidence type="ECO:0000313" key="7">
    <source>
        <dbReference type="Proteomes" id="UP000198854"/>
    </source>
</evidence>
<dbReference type="GO" id="GO:0005506">
    <property type="term" value="F:iron ion binding"/>
    <property type="evidence" value="ECO:0007669"/>
    <property type="project" value="InterPro"/>
</dbReference>
<dbReference type="EMBL" id="FNDD01000005">
    <property type="protein sequence ID" value="SDG93699.1"/>
    <property type="molecule type" value="Genomic_DNA"/>
</dbReference>
<dbReference type="InterPro" id="IPR006694">
    <property type="entry name" value="Fatty_acid_hydroxylase"/>
</dbReference>
<keyword evidence="3" id="KW-1133">Transmembrane helix</keyword>
<proteinExistence type="predicted"/>
<organism evidence="6 7">
    <name type="scientific">Vibrio xiamenensis</name>
    <dbReference type="NCBI Taxonomy" id="861298"/>
    <lineage>
        <taxon>Bacteria</taxon>
        <taxon>Pseudomonadati</taxon>
        <taxon>Pseudomonadota</taxon>
        <taxon>Gammaproteobacteria</taxon>
        <taxon>Vibrionales</taxon>
        <taxon>Vibrionaceae</taxon>
        <taxon>Vibrio</taxon>
    </lineage>
</organism>
<sequence length="265" mass="30639">MFEPSLIRVLIFCFVLCACAVWEIQSPRRVLSQTKSLRWLNNLGLTGFNSVILSLVMPLLAIDAAQYANAHQLGLMNLAQLSPWLNLVLSLLILDFAIYLQHVLFHRVPWLWRLHRMHHSDQDIDVTTGARFHPVEILLSMLFKIALVLSLGVSVYGVLIFEIVLNACAMFNHSNAHLPLSVDHWLRKVVVTPDMHRIHHSTIARETHSNFGFCLSCWDRWFNTYTAMPSQGHQQMQIGLPIFRQPREQWLDRMLTQPFRNGKIN</sequence>
<dbReference type="PANTHER" id="PTHR11863">
    <property type="entry name" value="STEROL DESATURASE"/>
    <property type="match status" value="1"/>
</dbReference>
<dbReference type="Pfam" id="PF04116">
    <property type="entry name" value="FA_hydroxylase"/>
    <property type="match status" value="1"/>
</dbReference>
<reference evidence="6 7" key="1">
    <citation type="submission" date="2016-10" db="EMBL/GenBank/DDBJ databases">
        <authorList>
            <person name="de Groot N.N."/>
        </authorList>
    </citation>
    <scope>NUCLEOTIDE SEQUENCE [LARGE SCALE GENOMIC DNA]</scope>
    <source>
        <strain evidence="6 7">CGMCC 1.10228</strain>
    </source>
</reference>
<evidence type="ECO:0000313" key="6">
    <source>
        <dbReference type="EMBL" id="SDG93699.1"/>
    </source>
</evidence>
<feature type="domain" description="Fatty acid hydroxylase" evidence="5">
    <location>
        <begin position="88"/>
        <end position="224"/>
    </location>
</feature>
<accession>A0A1G7YBM8</accession>
<evidence type="ECO:0000256" key="1">
    <source>
        <dbReference type="ARBA" id="ARBA00004370"/>
    </source>
</evidence>
<dbReference type="GO" id="GO:0016491">
    <property type="term" value="F:oxidoreductase activity"/>
    <property type="evidence" value="ECO:0007669"/>
    <property type="project" value="InterPro"/>
</dbReference>
<dbReference type="GO" id="GO:0016020">
    <property type="term" value="C:membrane"/>
    <property type="evidence" value="ECO:0007669"/>
    <property type="project" value="UniProtKB-SubCell"/>
</dbReference>
<name>A0A1G7YBM8_9VIBR</name>
<evidence type="ECO:0000259" key="5">
    <source>
        <dbReference type="Pfam" id="PF04116"/>
    </source>
</evidence>
<dbReference type="STRING" id="861298.SAMN04488136_10525"/>
<dbReference type="AlphaFoldDB" id="A0A1G7YBM8"/>
<keyword evidence="7" id="KW-1185">Reference proteome</keyword>
<dbReference type="OrthoDB" id="9770329at2"/>